<comment type="similarity">
    <text evidence="2">Belongs to the NAD(P)-dependent epimerase/dehydratase family. Dihydroflavonol-4-reductase subfamily.</text>
</comment>
<evidence type="ECO:0000313" key="5">
    <source>
        <dbReference type="Proteomes" id="UP000186583"/>
    </source>
</evidence>
<sequence length="355" mass="38660">MSHRVLITGANGFIAQHILSQFLQAGHSVRAVVRTQSSADRLRATFSSYVPSKLDFALVPDITVPGAFDTALVAEPPFDIVLHTASPFDFRKGNSNADFLSPAINGTTEILRGIVRKAPSVKRVVVTSSTAAVMDPLAPPITDPPKIYTERDWFQISRQDAETTDHPVLPYVASKTLAERAAWDFVAAEKPGFDLVTVNPPIVYGPVYDLSLFKSPQELSQSNFMLYEGFFAPGLTADSPLPAMVMHIYVDVRDVARAHLLAVTKPEAGGNRFIVSPGGISTQRIANILREKLPGLQERIPRGDPENPALPEGIYGVDTSLAKNVLGLEYTEEEKTIGDIASQLIELEERAKKAT</sequence>
<gene>
    <name evidence="4" type="ORF">CCHL11_08158</name>
</gene>
<dbReference type="OrthoDB" id="2735536at2759"/>
<feature type="domain" description="NAD-dependent epimerase/dehydratase" evidence="3">
    <location>
        <begin position="5"/>
        <end position="207"/>
    </location>
</feature>
<dbReference type="InterPro" id="IPR001509">
    <property type="entry name" value="Epimerase_deHydtase"/>
</dbReference>
<dbReference type="PANTHER" id="PTHR10366:SF564">
    <property type="entry name" value="STEROL-4-ALPHA-CARBOXYLATE 3-DEHYDROGENASE, DECARBOXYLATING"/>
    <property type="match status" value="1"/>
</dbReference>
<dbReference type="EMBL" id="MPGH01000038">
    <property type="protein sequence ID" value="OLN95251.1"/>
    <property type="molecule type" value="Genomic_DNA"/>
</dbReference>
<name>A0A1Q8S1J3_9PEZI</name>
<dbReference type="Gene3D" id="3.40.50.720">
    <property type="entry name" value="NAD(P)-binding Rossmann-like Domain"/>
    <property type="match status" value="1"/>
</dbReference>
<comment type="caution">
    <text evidence="4">The sequence shown here is derived from an EMBL/GenBank/DDBJ whole genome shotgun (WGS) entry which is preliminary data.</text>
</comment>
<keyword evidence="1" id="KW-0560">Oxidoreductase</keyword>
<dbReference type="PANTHER" id="PTHR10366">
    <property type="entry name" value="NAD DEPENDENT EPIMERASE/DEHYDRATASE"/>
    <property type="match status" value="1"/>
</dbReference>
<dbReference type="SUPFAM" id="SSF51735">
    <property type="entry name" value="NAD(P)-binding Rossmann-fold domains"/>
    <property type="match status" value="1"/>
</dbReference>
<dbReference type="STRING" id="708187.A0A1Q8S1J3"/>
<evidence type="ECO:0000256" key="1">
    <source>
        <dbReference type="ARBA" id="ARBA00023002"/>
    </source>
</evidence>
<protein>
    <submittedName>
        <fullName evidence="4">Putative NADPH-dependent methylglyoxal reductase GRP2-like protein 3</fullName>
    </submittedName>
</protein>
<dbReference type="Proteomes" id="UP000186583">
    <property type="component" value="Unassembled WGS sequence"/>
</dbReference>
<organism evidence="4 5">
    <name type="scientific">Colletotrichum chlorophyti</name>
    <dbReference type="NCBI Taxonomy" id="708187"/>
    <lineage>
        <taxon>Eukaryota</taxon>
        <taxon>Fungi</taxon>
        <taxon>Dikarya</taxon>
        <taxon>Ascomycota</taxon>
        <taxon>Pezizomycotina</taxon>
        <taxon>Sordariomycetes</taxon>
        <taxon>Hypocreomycetidae</taxon>
        <taxon>Glomerellales</taxon>
        <taxon>Glomerellaceae</taxon>
        <taxon>Colletotrichum</taxon>
    </lineage>
</organism>
<evidence type="ECO:0000313" key="4">
    <source>
        <dbReference type="EMBL" id="OLN95251.1"/>
    </source>
</evidence>
<dbReference type="CDD" id="cd05227">
    <property type="entry name" value="AR_SDR_e"/>
    <property type="match status" value="1"/>
</dbReference>
<dbReference type="InterPro" id="IPR036291">
    <property type="entry name" value="NAD(P)-bd_dom_sf"/>
</dbReference>
<evidence type="ECO:0000256" key="2">
    <source>
        <dbReference type="ARBA" id="ARBA00023445"/>
    </source>
</evidence>
<dbReference type="GO" id="GO:0016616">
    <property type="term" value="F:oxidoreductase activity, acting on the CH-OH group of donors, NAD or NADP as acceptor"/>
    <property type="evidence" value="ECO:0007669"/>
    <property type="project" value="TreeGrafter"/>
</dbReference>
<accession>A0A1Q8S1J3</accession>
<dbReference type="Pfam" id="PF01370">
    <property type="entry name" value="Epimerase"/>
    <property type="match status" value="1"/>
</dbReference>
<proteinExistence type="inferred from homology"/>
<keyword evidence="5" id="KW-1185">Reference proteome</keyword>
<reference evidence="4 5" key="1">
    <citation type="submission" date="2016-11" db="EMBL/GenBank/DDBJ databases">
        <title>Draft Genome Assembly of Colletotrichum chlorophyti a pathogen of herbaceous plants.</title>
        <authorList>
            <person name="Gan P."/>
            <person name="Narusaka M."/>
            <person name="Tsushima A."/>
            <person name="Narusaka Y."/>
            <person name="Takano Y."/>
            <person name="Shirasu K."/>
        </authorList>
    </citation>
    <scope>NUCLEOTIDE SEQUENCE [LARGE SCALE GENOMIC DNA]</scope>
    <source>
        <strain evidence="4 5">NTL11</strain>
    </source>
</reference>
<dbReference type="AlphaFoldDB" id="A0A1Q8S1J3"/>
<evidence type="ECO:0000259" key="3">
    <source>
        <dbReference type="Pfam" id="PF01370"/>
    </source>
</evidence>
<dbReference type="InterPro" id="IPR050425">
    <property type="entry name" value="NAD(P)_dehydrat-like"/>
</dbReference>